<dbReference type="Proteomes" id="UP001155280">
    <property type="component" value="Unassembled WGS sequence"/>
</dbReference>
<accession>A0A9X2KZK4</accession>
<gene>
    <name evidence="2" type="ORF">MKO06_15265</name>
</gene>
<dbReference type="RefSeq" id="WP_241552136.1">
    <property type="nucleotide sequence ID" value="NZ_JANCNS010000003.1"/>
</dbReference>
<dbReference type="Gene3D" id="2.160.20.120">
    <property type="match status" value="1"/>
</dbReference>
<proteinExistence type="predicted"/>
<protein>
    <submittedName>
        <fullName evidence="2">DUF2807 domain-containing protein</fullName>
    </submittedName>
</protein>
<evidence type="ECO:0000259" key="1">
    <source>
        <dbReference type="Pfam" id="PF10988"/>
    </source>
</evidence>
<comment type="caution">
    <text evidence="2">The sequence shown here is derived from an EMBL/GenBank/DDBJ whole genome shotgun (WGS) entry which is preliminary data.</text>
</comment>
<dbReference type="EMBL" id="JANCNS010000003">
    <property type="protein sequence ID" value="MCP9201268.1"/>
    <property type="molecule type" value="Genomic_DNA"/>
</dbReference>
<dbReference type="AlphaFoldDB" id="A0A9X2KZK4"/>
<evidence type="ECO:0000313" key="3">
    <source>
        <dbReference type="Proteomes" id="UP001155280"/>
    </source>
</evidence>
<dbReference type="InterPro" id="IPR021255">
    <property type="entry name" value="DUF2807"/>
</dbReference>
<feature type="domain" description="Putative auto-transporter adhesin head GIN" evidence="1">
    <location>
        <begin position="36"/>
        <end position="237"/>
    </location>
</feature>
<sequence>MKNILLIQEKFMVALILSLIIFNLGHAQSETVKLSRFSEVTISPYIEVIFKQAHEESVVIENSQVAREKINIENDGKELHIFLEDAKIVGKEKEVEVNGHEMKRPIYKGTEVRITVNYKDLEEVEIRSEERIQFKDPITSAIFNLDIYGSPKVYFENITAEEFKVALYGESYLEVKGGKVGLQRYRCYGSSEVNTLDLESNETKIAAYGSNHVVVNVSEELKVTAFGEASIEYKGDAKLKNGLKIGETVIQKID</sequence>
<reference evidence="2" key="1">
    <citation type="submission" date="2022-07" db="EMBL/GenBank/DDBJ databases">
        <title>Gramela sediminis sp. nov., isolated from deep-sea sediment of the Indian Ocean.</title>
        <authorList>
            <person name="Shi H."/>
        </authorList>
    </citation>
    <scope>NUCLEOTIDE SEQUENCE</scope>
    <source>
        <strain evidence="2">GC03-9</strain>
    </source>
</reference>
<keyword evidence="3" id="KW-1185">Reference proteome</keyword>
<organism evidence="2 3">
    <name type="scientific">Christiangramia oceanisediminis</name>
    <dbReference type="NCBI Taxonomy" id="2920386"/>
    <lineage>
        <taxon>Bacteria</taxon>
        <taxon>Pseudomonadati</taxon>
        <taxon>Bacteroidota</taxon>
        <taxon>Flavobacteriia</taxon>
        <taxon>Flavobacteriales</taxon>
        <taxon>Flavobacteriaceae</taxon>
        <taxon>Christiangramia</taxon>
    </lineage>
</organism>
<dbReference type="Pfam" id="PF10988">
    <property type="entry name" value="DUF2807"/>
    <property type="match status" value="1"/>
</dbReference>
<evidence type="ECO:0000313" key="2">
    <source>
        <dbReference type="EMBL" id="MCP9201268.1"/>
    </source>
</evidence>
<name>A0A9X2KZK4_9FLAO</name>